<name>A0ABP8HHP2_9BURK</name>
<evidence type="ECO:0000313" key="6">
    <source>
        <dbReference type="EMBL" id="GAA4339315.1"/>
    </source>
</evidence>
<comment type="similarity">
    <text evidence="1">Belongs to the LysR transcriptional regulatory family.</text>
</comment>
<proteinExistence type="inferred from homology"/>
<dbReference type="InterPro" id="IPR050950">
    <property type="entry name" value="HTH-type_LysR_regulators"/>
</dbReference>
<dbReference type="EMBL" id="BAABFO010000021">
    <property type="protein sequence ID" value="GAA4339315.1"/>
    <property type="molecule type" value="Genomic_DNA"/>
</dbReference>
<keyword evidence="4" id="KW-0804">Transcription</keyword>
<evidence type="ECO:0000256" key="1">
    <source>
        <dbReference type="ARBA" id="ARBA00009437"/>
    </source>
</evidence>
<feature type="domain" description="HTH lysR-type" evidence="5">
    <location>
        <begin position="18"/>
        <end position="75"/>
    </location>
</feature>
<comment type="caution">
    <text evidence="6">The sequence shown here is derived from an EMBL/GenBank/DDBJ whole genome shotgun (WGS) entry which is preliminary data.</text>
</comment>
<keyword evidence="3" id="KW-0238">DNA-binding</keyword>
<dbReference type="InterPro" id="IPR036390">
    <property type="entry name" value="WH_DNA-bd_sf"/>
</dbReference>
<dbReference type="InterPro" id="IPR036388">
    <property type="entry name" value="WH-like_DNA-bd_sf"/>
</dbReference>
<dbReference type="Pfam" id="PF03466">
    <property type="entry name" value="LysR_substrate"/>
    <property type="match status" value="1"/>
</dbReference>
<sequence>MEGDLSNLQVALQSLRRMTMAEVRTLVALGANRSISAAAVLVNLSQPAMSQHLRELEEKLGVRLFDRSRRGLHPTQYGKVLIRCARAMKANMEVAAHELVALSKAESPRLRIGFQTTASVALLAPAVVELAKRAPQCTALLFEESRDGLIEQLRGGHLDVFVGRLPDAAGVAGLRYQLLAHEPVVVVCARDHPLTGKPRLVLQDLAKESWVLPGPGTGFYHQVADTFRLSNMAVPRPTVEARSMIAITAIVSTSRLVGFLPSSLCQTFSGSGLATLPVDFECRLESLGALYREEADNSPYLPYFLRALHAVAQRDTPPLAGQRRRASAGSLLPG</sequence>
<dbReference type="InterPro" id="IPR000847">
    <property type="entry name" value="LysR_HTH_N"/>
</dbReference>
<dbReference type="PANTHER" id="PTHR30419">
    <property type="entry name" value="HTH-TYPE TRANSCRIPTIONAL REGULATOR YBHD"/>
    <property type="match status" value="1"/>
</dbReference>
<keyword evidence="2" id="KW-0805">Transcription regulation</keyword>
<keyword evidence="7" id="KW-1185">Reference proteome</keyword>
<evidence type="ECO:0000256" key="2">
    <source>
        <dbReference type="ARBA" id="ARBA00023015"/>
    </source>
</evidence>
<accession>A0ABP8HHP2</accession>
<dbReference type="Gene3D" id="1.10.10.10">
    <property type="entry name" value="Winged helix-like DNA-binding domain superfamily/Winged helix DNA-binding domain"/>
    <property type="match status" value="1"/>
</dbReference>
<evidence type="ECO:0000256" key="3">
    <source>
        <dbReference type="ARBA" id="ARBA00023125"/>
    </source>
</evidence>
<evidence type="ECO:0000256" key="4">
    <source>
        <dbReference type="ARBA" id="ARBA00023163"/>
    </source>
</evidence>
<dbReference type="PROSITE" id="PS50931">
    <property type="entry name" value="HTH_LYSR"/>
    <property type="match status" value="1"/>
</dbReference>
<dbReference type="SUPFAM" id="SSF46785">
    <property type="entry name" value="Winged helix' DNA-binding domain"/>
    <property type="match status" value="1"/>
</dbReference>
<dbReference type="Pfam" id="PF00126">
    <property type="entry name" value="HTH_1"/>
    <property type="match status" value="1"/>
</dbReference>
<dbReference type="PRINTS" id="PR00039">
    <property type="entry name" value="HTHLYSR"/>
</dbReference>
<reference evidence="7" key="1">
    <citation type="journal article" date="2019" name="Int. J. Syst. Evol. Microbiol.">
        <title>The Global Catalogue of Microorganisms (GCM) 10K type strain sequencing project: providing services to taxonomists for standard genome sequencing and annotation.</title>
        <authorList>
            <consortium name="The Broad Institute Genomics Platform"/>
            <consortium name="The Broad Institute Genome Sequencing Center for Infectious Disease"/>
            <person name="Wu L."/>
            <person name="Ma J."/>
        </authorList>
    </citation>
    <scope>NUCLEOTIDE SEQUENCE [LARGE SCALE GENOMIC DNA]</scope>
    <source>
        <strain evidence="7">JCM 17666</strain>
    </source>
</reference>
<evidence type="ECO:0000259" key="5">
    <source>
        <dbReference type="PROSITE" id="PS50931"/>
    </source>
</evidence>
<dbReference type="Gene3D" id="3.40.190.290">
    <property type="match status" value="1"/>
</dbReference>
<evidence type="ECO:0000313" key="7">
    <source>
        <dbReference type="Proteomes" id="UP001501671"/>
    </source>
</evidence>
<dbReference type="InterPro" id="IPR005119">
    <property type="entry name" value="LysR_subst-bd"/>
</dbReference>
<dbReference type="Proteomes" id="UP001501671">
    <property type="component" value="Unassembled WGS sequence"/>
</dbReference>
<gene>
    <name evidence="6" type="ORF">GCM10023144_37410</name>
</gene>
<protein>
    <submittedName>
        <fullName evidence="6">LysR family transcriptional regulator</fullName>
    </submittedName>
</protein>
<dbReference type="PANTHER" id="PTHR30419:SF8">
    <property type="entry name" value="NITROGEN ASSIMILATION TRANSCRIPTIONAL ACTIVATOR-RELATED"/>
    <property type="match status" value="1"/>
</dbReference>
<dbReference type="SUPFAM" id="SSF53850">
    <property type="entry name" value="Periplasmic binding protein-like II"/>
    <property type="match status" value="1"/>
</dbReference>
<organism evidence="6 7">
    <name type="scientific">Pigmentiphaga soli</name>
    <dbReference type="NCBI Taxonomy" id="1007095"/>
    <lineage>
        <taxon>Bacteria</taxon>
        <taxon>Pseudomonadati</taxon>
        <taxon>Pseudomonadota</taxon>
        <taxon>Betaproteobacteria</taxon>
        <taxon>Burkholderiales</taxon>
        <taxon>Alcaligenaceae</taxon>
        <taxon>Pigmentiphaga</taxon>
    </lineage>
</organism>